<organism evidence="1">
    <name type="scientific">marine sediment metagenome</name>
    <dbReference type="NCBI Taxonomy" id="412755"/>
    <lineage>
        <taxon>unclassified sequences</taxon>
        <taxon>metagenomes</taxon>
        <taxon>ecological metagenomes</taxon>
    </lineage>
</organism>
<comment type="caution">
    <text evidence="1">The sequence shown here is derived from an EMBL/GenBank/DDBJ whole genome shotgun (WGS) entry which is preliminary data.</text>
</comment>
<dbReference type="AlphaFoldDB" id="A0A0F9JHL0"/>
<reference evidence="1" key="1">
    <citation type="journal article" date="2015" name="Nature">
        <title>Complex archaea that bridge the gap between prokaryotes and eukaryotes.</title>
        <authorList>
            <person name="Spang A."/>
            <person name="Saw J.H."/>
            <person name="Jorgensen S.L."/>
            <person name="Zaremba-Niedzwiedzka K."/>
            <person name="Martijn J."/>
            <person name="Lind A.E."/>
            <person name="van Eijk R."/>
            <person name="Schleper C."/>
            <person name="Guy L."/>
            <person name="Ettema T.J."/>
        </authorList>
    </citation>
    <scope>NUCLEOTIDE SEQUENCE</scope>
</reference>
<dbReference type="EMBL" id="LAZR01010005">
    <property type="protein sequence ID" value="KKM69349.1"/>
    <property type="molecule type" value="Genomic_DNA"/>
</dbReference>
<evidence type="ECO:0000313" key="1">
    <source>
        <dbReference type="EMBL" id="KKM69349.1"/>
    </source>
</evidence>
<proteinExistence type="predicted"/>
<accession>A0A0F9JHL0</accession>
<sequence>MDSNETKNRLKELIGTVGYVLVMCQLRNVKLKIDPEKKLVTITEDTKKHEFSFDEIEQLVNE</sequence>
<protein>
    <submittedName>
        <fullName evidence="1">Uncharacterized protein</fullName>
    </submittedName>
</protein>
<gene>
    <name evidence="1" type="ORF">LCGC14_1451750</name>
</gene>
<name>A0A0F9JHL0_9ZZZZ</name>